<proteinExistence type="predicted"/>
<reference evidence="1" key="1">
    <citation type="submission" date="2021-02" db="EMBL/GenBank/DDBJ databases">
        <authorList>
            <person name="Dougan E. K."/>
            <person name="Rhodes N."/>
            <person name="Thang M."/>
            <person name="Chan C."/>
        </authorList>
    </citation>
    <scope>NUCLEOTIDE SEQUENCE</scope>
</reference>
<feature type="non-terminal residue" evidence="1">
    <location>
        <position position="1"/>
    </location>
</feature>
<accession>A0A813EDD9</accession>
<dbReference type="OrthoDB" id="433462at2759"/>
<dbReference type="AlphaFoldDB" id="A0A813EDD9"/>
<evidence type="ECO:0000313" key="2">
    <source>
        <dbReference type="Proteomes" id="UP000654075"/>
    </source>
</evidence>
<protein>
    <submittedName>
        <fullName evidence="1">Uncharacterized protein</fullName>
    </submittedName>
</protein>
<comment type="caution">
    <text evidence="1">The sequence shown here is derived from an EMBL/GenBank/DDBJ whole genome shotgun (WGS) entry which is preliminary data.</text>
</comment>
<name>A0A813EDD9_POLGL</name>
<feature type="non-terminal residue" evidence="1">
    <location>
        <position position="142"/>
    </location>
</feature>
<gene>
    <name evidence="1" type="ORF">PGLA1383_LOCUS15599</name>
</gene>
<sequence>AVARFLPLGTQSLEGAVQAVLGTGNTGYRLQGGGSNIEMNAPEGIASFRSTVFISDTKNHRLIMAPVLEYNIVGCYQEMPQGDSRSVLIPSLEGDAQAGLDPVNGFPLSCGDTMLNIEDAVSRCARAVFKKGWDMFAIRCGG</sequence>
<dbReference type="EMBL" id="CAJNNV010009245">
    <property type="protein sequence ID" value="CAE8597148.1"/>
    <property type="molecule type" value="Genomic_DNA"/>
</dbReference>
<dbReference type="Proteomes" id="UP000654075">
    <property type="component" value="Unassembled WGS sequence"/>
</dbReference>
<keyword evidence="2" id="KW-1185">Reference proteome</keyword>
<evidence type="ECO:0000313" key="1">
    <source>
        <dbReference type="EMBL" id="CAE8597148.1"/>
    </source>
</evidence>
<organism evidence="1 2">
    <name type="scientific">Polarella glacialis</name>
    <name type="common">Dinoflagellate</name>
    <dbReference type="NCBI Taxonomy" id="89957"/>
    <lineage>
        <taxon>Eukaryota</taxon>
        <taxon>Sar</taxon>
        <taxon>Alveolata</taxon>
        <taxon>Dinophyceae</taxon>
        <taxon>Suessiales</taxon>
        <taxon>Suessiaceae</taxon>
        <taxon>Polarella</taxon>
    </lineage>
</organism>